<dbReference type="EMBL" id="CP046455">
    <property type="protein sequence ID" value="QGU07821.1"/>
    <property type="molecule type" value="Genomic_DNA"/>
</dbReference>
<dbReference type="KEGG" id="cok:COCCU_09485"/>
<evidence type="ECO:0000259" key="1">
    <source>
        <dbReference type="Pfam" id="PF18367"/>
    </source>
</evidence>
<dbReference type="GO" id="GO:0003677">
    <property type="term" value="F:DNA binding"/>
    <property type="evidence" value="ECO:0007669"/>
    <property type="project" value="UniProtKB-KW"/>
</dbReference>
<organism evidence="3 4">
    <name type="scientific">Corynebacterium occultum</name>
    <dbReference type="NCBI Taxonomy" id="2675219"/>
    <lineage>
        <taxon>Bacteria</taxon>
        <taxon>Bacillati</taxon>
        <taxon>Actinomycetota</taxon>
        <taxon>Actinomycetes</taxon>
        <taxon>Mycobacteriales</taxon>
        <taxon>Corynebacteriaceae</taxon>
        <taxon>Corynebacterium</taxon>
    </lineage>
</organism>
<sequence length="125" mass="13798">MNLHSVPHDILPADEKLLNLPEVAELLDVPVTRVNDLLNAGKLLAVVRDGVRHVPLSFFIKKPGQTTVNKFLSGTITVLHDGGYDPEDILRYLYTEDETLPGRPIDGLQGHLAREVVRRAQGMGV</sequence>
<dbReference type="Pfam" id="PF21531">
    <property type="entry name" value="Rv2175c_wHTH"/>
    <property type="match status" value="1"/>
</dbReference>
<feature type="domain" description="DNA-binding protein Rv2175c wHTH" evidence="2">
    <location>
        <begin position="8"/>
        <end position="59"/>
    </location>
</feature>
<dbReference type="InterPro" id="IPR048576">
    <property type="entry name" value="Rv2175c_wHTH"/>
</dbReference>
<dbReference type="Proteomes" id="UP000424462">
    <property type="component" value="Chromosome"/>
</dbReference>
<feature type="domain" description="Rv2175c C-terminal" evidence="1">
    <location>
        <begin position="70"/>
        <end position="124"/>
    </location>
</feature>
<accession>A0A6B8W5H9</accession>
<name>A0A6B8W5H9_9CORY</name>
<evidence type="ECO:0000313" key="4">
    <source>
        <dbReference type="Proteomes" id="UP000424462"/>
    </source>
</evidence>
<proteinExistence type="predicted"/>
<evidence type="ECO:0000313" key="3">
    <source>
        <dbReference type="EMBL" id="QGU07821.1"/>
    </source>
</evidence>
<dbReference type="InterPro" id="IPR041098">
    <property type="entry name" value="Rv2175c_C"/>
</dbReference>
<keyword evidence="3" id="KW-0238">DNA-binding</keyword>
<gene>
    <name evidence="3" type="ORF">COCCU_09485</name>
</gene>
<dbReference type="Pfam" id="PF18367">
    <property type="entry name" value="Rv2175c_C"/>
    <property type="match status" value="1"/>
</dbReference>
<reference evidence="3 4" key="1">
    <citation type="submission" date="2019-11" db="EMBL/GenBank/DDBJ databases">
        <title>Complete genome sequence of Corynebacterium kalinowskii 1959, a novel Corynebacterium species isolated from soil of a small paddock in Vilsendorf, Germany.</title>
        <authorList>
            <person name="Schaffert L."/>
            <person name="Ruwe M."/>
            <person name="Milse J."/>
            <person name="Hanuschka K."/>
            <person name="Ortseifen V."/>
            <person name="Droste J."/>
            <person name="Brandt D."/>
            <person name="Schlueter L."/>
            <person name="Kutter Y."/>
            <person name="Vinke S."/>
            <person name="Viehoefer P."/>
            <person name="Jacob L."/>
            <person name="Luebke N.-C."/>
            <person name="Schulte-Berndt E."/>
            <person name="Hain C."/>
            <person name="Linder M."/>
            <person name="Schmidt P."/>
            <person name="Wollenschlaeger L."/>
            <person name="Luttermann T."/>
            <person name="Thieme E."/>
            <person name="Hassa J."/>
            <person name="Haak M."/>
            <person name="Wittchen M."/>
            <person name="Mentz A."/>
            <person name="Persicke M."/>
            <person name="Busche T."/>
            <person name="Ruckert C."/>
        </authorList>
    </citation>
    <scope>NUCLEOTIDE SEQUENCE [LARGE SCALE GENOMIC DNA]</scope>
    <source>
        <strain evidence="3 4">2039</strain>
    </source>
</reference>
<protein>
    <submittedName>
        <fullName evidence="3">DNA-binding protein</fullName>
    </submittedName>
</protein>
<dbReference type="RefSeq" id="WP_156231261.1">
    <property type="nucleotide sequence ID" value="NZ_CP046455.1"/>
</dbReference>
<evidence type="ECO:0000259" key="2">
    <source>
        <dbReference type="Pfam" id="PF21531"/>
    </source>
</evidence>
<keyword evidence="4" id="KW-1185">Reference proteome</keyword>
<dbReference type="AlphaFoldDB" id="A0A6B8W5H9"/>